<gene>
    <name evidence="1" type="ORF">CDAR_270691</name>
</gene>
<comment type="caution">
    <text evidence="1">The sequence shown here is derived from an EMBL/GenBank/DDBJ whole genome shotgun (WGS) entry which is preliminary data.</text>
</comment>
<proteinExistence type="predicted"/>
<evidence type="ECO:0000313" key="1">
    <source>
        <dbReference type="EMBL" id="GIY43563.1"/>
    </source>
</evidence>
<dbReference type="EMBL" id="BPLQ01009371">
    <property type="protein sequence ID" value="GIY43563.1"/>
    <property type="molecule type" value="Genomic_DNA"/>
</dbReference>
<accession>A0AAV4THU5</accession>
<protein>
    <submittedName>
        <fullName evidence="1">Uncharacterized protein</fullName>
    </submittedName>
</protein>
<name>A0AAV4THU5_9ARAC</name>
<organism evidence="1 2">
    <name type="scientific">Caerostris darwini</name>
    <dbReference type="NCBI Taxonomy" id="1538125"/>
    <lineage>
        <taxon>Eukaryota</taxon>
        <taxon>Metazoa</taxon>
        <taxon>Ecdysozoa</taxon>
        <taxon>Arthropoda</taxon>
        <taxon>Chelicerata</taxon>
        <taxon>Arachnida</taxon>
        <taxon>Araneae</taxon>
        <taxon>Araneomorphae</taxon>
        <taxon>Entelegynae</taxon>
        <taxon>Araneoidea</taxon>
        <taxon>Araneidae</taxon>
        <taxon>Caerostris</taxon>
    </lineage>
</organism>
<evidence type="ECO:0000313" key="2">
    <source>
        <dbReference type="Proteomes" id="UP001054837"/>
    </source>
</evidence>
<keyword evidence="2" id="KW-1185">Reference proteome</keyword>
<sequence length="121" mass="13853">MDFWHAEACRQMCRLSPDVPQDKPAPQECGIFSSSNHLSHNWCTVTRVGCCPLRYYRSANLLFSVQPLLNSFVGNIAVDEAILQFVCLLNRATRRSPKSDSLYYPHPAQNNCAFRIIYITR</sequence>
<dbReference type="Proteomes" id="UP001054837">
    <property type="component" value="Unassembled WGS sequence"/>
</dbReference>
<reference evidence="1 2" key="1">
    <citation type="submission" date="2021-06" db="EMBL/GenBank/DDBJ databases">
        <title>Caerostris darwini draft genome.</title>
        <authorList>
            <person name="Kono N."/>
            <person name="Arakawa K."/>
        </authorList>
    </citation>
    <scope>NUCLEOTIDE SEQUENCE [LARGE SCALE GENOMIC DNA]</scope>
</reference>
<dbReference type="AlphaFoldDB" id="A0AAV4THU5"/>